<evidence type="ECO:0000313" key="3">
    <source>
        <dbReference type="Proteomes" id="UP000242999"/>
    </source>
</evidence>
<dbReference type="EMBL" id="FNYH01000002">
    <property type="protein sequence ID" value="SEI47282.1"/>
    <property type="molecule type" value="Genomic_DNA"/>
</dbReference>
<gene>
    <name evidence="2" type="ORF">SAMN05421831_102222</name>
</gene>
<feature type="transmembrane region" description="Helical" evidence="1">
    <location>
        <begin position="21"/>
        <end position="38"/>
    </location>
</feature>
<feature type="transmembrane region" description="Helical" evidence="1">
    <location>
        <begin position="71"/>
        <end position="92"/>
    </location>
</feature>
<feature type="transmembrane region" description="Helical" evidence="1">
    <location>
        <begin position="44"/>
        <end position="64"/>
    </location>
</feature>
<dbReference type="Proteomes" id="UP000242999">
    <property type="component" value="Unassembled WGS sequence"/>
</dbReference>
<keyword evidence="3" id="KW-1185">Reference proteome</keyword>
<evidence type="ECO:0000256" key="1">
    <source>
        <dbReference type="SAM" id="Phobius"/>
    </source>
</evidence>
<name>A0A1H6R7X5_9GAMM</name>
<keyword evidence="1" id="KW-1133">Transmembrane helix</keyword>
<feature type="transmembrane region" description="Helical" evidence="1">
    <location>
        <begin position="112"/>
        <end position="132"/>
    </location>
</feature>
<organism evidence="2 3">
    <name type="scientific">Allopseudospirillum japonicum</name>
    <dbReference type="NCBI Taxonomy" id="64971"/>
    <lineage>
        <taxon>Bacteria</taxon>
        <taxon>Pseudomonadati</taxon>
        <taxon>Pseudomonadota</taxon>
        <taxon>Gammaproteobacteria</taxon>
        <taxon>Oceanospirillales</taxon>
        <taxon>Oceanospirillaceae</taxon>
        <taxon>Allopseudospirillum</taxon>
    </lineage>
</organism>
<proteinExistence type="predicted"/>
<protein>
    <submittedName>
        <fullName evidence="2">Uncharacterized protein</fullName>
    </submittedName>
</protein>
<keyword evidence="1" id="KW-0472">Membrane</keyword>
<reference evidence="3" key="1">
    <citation type="submission" date="2016-10" db="EMBL/GenBank/DDBJ databases">
        <authorList>
            <person name="Varghese N."/>
            <person name="Submissions S."/>
        </authorList>
    </citation>
    <scope>NUCLEOTIDE SEQUENCE [LARGE SCALE GENOMIC DNA]</scope>
    <source>
        <strain evidence="3">DSM 7165</strain>
    </source>
</reference>
<dbReference type="RefSeq" id="WP_093308561.1">
    <property type="nucleotide sequence ID" value="NZ_FNYH01000002.1"/>
</dbReference>
<dbReference type="STRING" id="64971.SAMN05421831_102222"/>
<sequence length="137" mass="15972">MRPLLIFLMNYEVFNTRVWRFNAVLLNLGLGTLLVAMSTNWISLFGYLLIANFLVYLQALVLLPRLSLIRLIFSLYLGALIFLLVVSIHLSLPTPTSDRLTDILKFWWVLHWASFSLWASLILCNILIYPWLRTRST</sequence>
<evidence type="ECO:0000313" key="2">
    <source>
        <dbReference type="EMBL" id="SEI47282.1"/>
    </source>
</evidence>
<accession>A0A1H6R7X5</accession>
<dbReference type="AlphaFoldDB" id="A0A1H6R7X5"/>
<keyword evidence="1" id="KW-0812">Transmembrane</keyword>